<evidence type="ECO:0000313" key="3">
    <source>
        <dbReference type="EMBL" id="QIE56011.1"/>
    </source>
</evidence>
<organism evidence="3 4">
    <name type="scientific">Pikeienuella piscinae</name>
    <dbReference type="NCBI Taxonomy" id="2748098"/>
    <lineage>
        <taxon>Bacteria</taxon>
        <taxon>Pseudomonadati</taxon>
        <taxon>Pseudomonadota</taxon>
        <taxon>Alphaproteobacteria</taxon>
        <taxon>Rhodobacterales</taxon>
        <taxon>Paracoccaceae</taxon>
        <taxon>Pikeienuella</taxon>
    </lineage>
</organism>
<evidence type="ECO:0000313" key="4">
    <source>
        <dbReference type="Proteomes" id="UP000503336"/>
    </source>
</evidence>
<sequence length="292" mass="32518">MPLFEGFESVLTPVDGCEIHARIGGEGPPVLLLHGYPQTHVCWHKVAPVLSRHFTVVAADLRGYGDSAKPAGGDDHAAYSKARMAKDMVGLMEKFGFERFMAAGHDRGGRVVQRIAQAHPERISRVAILDIIPMTLAPDMFQKVDPNFGRDTYHWFFLSQPRDLPERLIGADPAFFLRWTLESWGSREGWLSEEAFAEYIRTFRDPASIHATCEDYRAGVTVDTEGGSLGRIAAPLLSIWGRDSKFGRRFDPVAYWRTLCAEVSGVEVPGGHFIAEESPDEVAAALIDWFSR</sequence>
<dbReference type="AlphaFoldDB" id="A0A7L5BX42"/>
<keyword evidence="4" id="KW-1185">Reference proteome</keyword>
<dbReference type="GO" id="GO:0016787">
    <property type="term" value="F:hydrolase activity"/>
    <property type="evidence" value="ECO:0007669"/>
    <property type="project" value="UniProtKB-KW"/>
</dbReference>
<accession>A0A7L5BX42</accession>
<dbReference type="EMBL" id="CP049056">
    <property type="protein sequence ID" value="QIE56011.1"/>
    <property type="molecule type" value="Genomic_DNA"/>
</dbReference>
<dbReference type="PRINTS" id="PR00412">
    <property type="entry name" value="EPOXHYDRLASE"/>
</dbReference>
<dbReference type="PANTHER" id="PTHR43329">
    <property type="entry name" value="EPOXIDE HYDROLASE"/>
    <property type="match status" value="1"/>
</dbReference>
<dbReference type="InterPro" id="IPR029058">
    <property type="entry name" value="AB_hydrolase_fold"/>
</dbReference>
<protein>
    <submittedName>
        <fullName evidence="3">Alpha/beta hydrolase</fullName>
    </submittedName>
</protein>
<dbReference type="InterPro" id="IPR000639">
    <property type="entry name" value="Epox_hydrolase-like"/>
</dbReference>
<dbReference type="Pfam" id="PF00561">
    <property type="entry name" value="Abhydrolase_1"/>
    <property type="match status" value="1"/>
</dbReference>
<dbReference type="SUPFAM" id="SSF53474">
    <property type="entry name" value="alpha/beta-Hydrolases"/>
    <property type="match status" value="1"/>
</dbReference>
<name>A0A7L5BX42_9RHOB</name>
<dbReference type="Proteomes" id="UP000503336">
    <property type="component" value="Chromosome"/>
</dbReference>
<proteinExistence type="predicted"/>
<dbReference type="InterPro" id="IPR000073">
    <property type="entry name" value="AB_hydrolase_1"/>
</dbReference>
<dbReference type="RefSeq" id="WP_165098668.1">
    <property type="nucleotide sequence ID" value="NZ_CP049056.1"/>
</dbReference>
<reference evidence="3 4" key="1">
    <citation type="submission" date="2020-02" db="EMBL/GenBank/DDBJ databases">
        <title>complete genome sequence of Rhodobacteraceae bacterium.</title>
        <authorList>
            <person name="Park J."/>
            <person name="Kim Y.-S."/>
            <person name="Kim K.-H."/>
        </authorList>
    </citation>
    <scope>NUCLEOTIDE SEQUENCE [LARGE SCALE GENOMIC DNA]</scope>
    <source>
        <strain evidence="3 4">RR4-56</strain>
    </source>
</reference>
<dbReference type="KEGG" id="hdh:G5B40_11435"/>
<keyword evidence="1 3" id="KW-0378">Hydrolase</keyword>
<dbReference type="PRINTS" id="PR00111">
    <property type="entry name" value="ABHYDROLASE"/>
</dbReference>
<gene>
    <name evidence="3" type="ORF">G5B40_11435</name>
</gene>
<evidence type="ECO:0000259" key="2">
    <source>
        <dbReference type="Pfam" id="PF00561"/>
    </source>
</evidence>
<dbReference type="Gene3D" id="3.40.50.1820">
    <property type="entry name" value="alpha/beta hydrolase"/>
    <property type="match status" value="1"/>
</dbReference>
<feature type="domain" description="AB hydrolase-1" evidence="2">
    <location>
        <begin position="28"/>
        <end position="279"/>
    </location>
</feature>
<evidence type="ECO:0000256" key="1">
    <source>
        <dbReference type="ARBA" id="ARBA00022801"/>
    </source>
</evidence>